<gene>
    <name evidence="2" type="ORF">HER39_18920</name>
</gene>
<dbReference type="InterPro" id="IPR018713">
    <property type="entry name" value="MPAB/Lcp_cat_dom"/>
</dbReference>
<sequence>MIRGLADIGAEAVLLAGAGRAVLLQIAHPAIGHAIAEHSNFSERPLDRPRGTMSYVYAVVYGTPGQVAAVRRVVKPAHARVRPRPDATSRGYNAFDAETQLWVVATLYDTMVTVHEKIYGPLDEASADVVYPEYARLGTALHLPGTMWPADRAGFRKYWDRTLAGLEANEVARRVARDLLYPSAGPVVMRLVMPLVRLITAGLLPRRPRKDFRQPWNQRHRFCFERAIDLFARVYPLLPQRLRHWPKNYYLSQLPPAPGRT</sequence>
<feature type="domain" description="ER-bound oxygenase mpaB/mpaB'/Rubber oxygenase catalytic" evidence="1">
    <location>
        <begin position="9"/>
        <end position="230"/>
    </location>
</feature>
<name>A0ABX1JUZ0_9MICC</name>
<comment type="caution">
    <text evidence="2">The sequence shown here is derived from an EMBL/GenBank/DDBJ whole genome shotgun (WGS) entry which is preliminary data.</text>
</comment>
<proteinExistence type="predicted"/>
<reference evidence="2 3" key="1">
    <citation type="submission" date="2020-04" db="EMBL/GenBank/DDBJ databases">
        <authorList>
            <person name="Liu S."/>
        </authorList>
    </citation>
    <scope>NUCLEOTIDE SEQUENCE [LARGE SCALE GENOMIC DNA]</scope>
    <source>
        <strain evidence="2 3">CGMCC 1.15091</strain>
    </source>
</reference>
<dbReference type="EMBL" id="JAAZSR010000622">
    <property type="protein sequence ID" value="NKX52605.1"/>
    <property type="molecule type" value="Genomic_DNA"/>
</dbReference>
<evidence type="ECO:0000313" key="2">
    <source>
        <dbReference type="EMBL" id="NKX52605.1"/>
    </source>
</evidence>
<dbReference type="PANTHER" id="PTHR36151">
    <property type="entry name" value="BLR2777 PROTEIN"/>
    <property type="match status" value="1"/>
</dbReference>
<organism evidence="2 3">
    <name type="scientific">Arthrobacter deserti</name>
    <dbReference type="NCBI Taxonomy" id="1742687"/>
    <lineage>
        <taxon>Bacteria</taxon>
        <taxon>Bacillati</taxon>
        <taxon>Actinomycetota</taxon>
        <taxon>Actinomycetes</taxon>
        <taxon>Micrococcales</taxon>
        <taxon>Micrococcaceae</taxon>
        <taxon>Arthrobacter</taxon>
    </lineage>
</organism>
<accession>A0ABX1JUZ0</accession>
<dbReference type="PANTHER" id="PTHR36151:SF3">
    <property type="entry name" value="ER-BOUND OXYGENASE MPAB_MPAB'_RUBBER OXYGENASE CATALYTIC DOMAIN-CONTAINING PROTEIN"/>
    <property type="match status" value="1"/>
</dbReference>
<dbReference type="Proteomes" id="UP000523795">
    <property type="component" value="Unassembled WGS sequence"/>
</dbReference>
<protein>
    <submittedName>
        <fullName evidence="2">DUF2236 domain-containing protein</fullName>
    </submittedName>
</protein>
<keyword evidence="3" id="KW-1185">Reference proteome</keyword>
<evidence type="ECO:0000259" key="1">
    <source>
        <dbReference type="Pfam" id="PF09995"/>
    </source>
</evidence>
<dbReference type="Pfam" id="PF09995">
    <property type="entry name" value="MPAB_Lcp_cat"/>
    <property type="match status" value="1"/>
</dbReference>
<evidence type="ECO:0000313" key="3">
    <source>
        <dbReference type="Proteomes" id="UP000523795"/>
    </source>
</evidence>